<dbReference type="RefSeq" id="WP_007416834.1">
    <property type="nucleotide sequence ID" value="NZ_ABOX02000032.1"/>
</dbReference>
<name>B9XLZ5_PEDPL</name>
<dbReference type="AlphaFoldDB" id="B9XLZ5"/>
<dbReference type="Proteomes" id="UP000003688">
    <property type="component" value="Unassembled WGS sequence"/>
</dbReference>
<protein>
    <submittedName>
        <fullName evidence="2">Uncharacterized protein</fullName>
    </submittedName>
</protein>
<reference evidence="2 3" key="1">
    <citation type="journal article" date="2011" name="J. Bacteriol.">
        <title>Genome sequence of 'Pedosphaera parvula' Ellin514, an aerobic Verrucomicrobial isolate from pasture soil.</title>
        <authorList>
            <person name="Kant R."/>
            <person name="van Passel M.W."/>
            <person name="Sangwan P."/>
            <person name="Palva A."/>
            <person name="Lucas S."/>
            <person name="Copeland A."/>
            <person name="Lapidus A."/>
            <person name="Glavina Del Rio T."/>
            <person name="Dalin E."/>
            <person name="Tice H."/>
            <person name="Bruce D."/>
            <person name="Goodwin L."/>
            <person name="Pitluck S."/>
            <person name="Chertkov O."/>
            <person name="Larimer F.W."/>
            <person name="Land M.L."/>
            <person name="Hauser L."/>
            <person name="Brettin T.S."/>
            <person name="Detter J.C."/>
            <person name="Han S."/>
            <person name="de Vos W.M."/>
            <person name="Janssen P.H."/>
            <person name="Smidt H."/>
        </authorList>
    </citation>
    <scope>NUCLEOTIDE SEQUENCE [LARGE SCALE GENOMIC DNA]</scope>
    <source>
        <strain evidence="2 3">Ellin514</strain>
    </source>
</reference>
<evidence type="ECO:0000256" key="1">
    <source>
        <dbReference type="SAM" id="Phobius"/>
    </source>
</evidence>
<keyword evidence="1" id="KW-1133">Transmembrane helix</keyword>
<evidence type="ECO:0000313" key="3">
    <source>
        <dbReference type="Proteomes" id="UP000003688"/>
    </source>
</evidence>
<sequence>MSVRLTWLVGCVESVLRMRFYKLSEIPIGSDDQVFKVPSRGGFIWVSLYFGIGMALLWFGISGAKIYGLKIPRGLFFYGGAAICGLLGRAAWWNWRARLKPTNWLLRCNGSGVIIKYRSYENWRFPAEDVQAVGFDYSEVAEIRKSRERRDAPSLGGSRRNQTQEELTFLVFHLVNTDTSALEAHLQAEQKAEPPNGRWKFWDYPVEVLPGGIVQVRWSFSAGYTIHPSLDTAIEYIGRYVKTGVAESSKVDLTYRKNLTPEEADANILKLAKSGDKLGAVKLTRQVYGSTLSEAVEFVERLEVGG</sequence>
<proteinExistence type="predicted"/>
<accession>B9XLZ5</accession>
<feature type="transmembrane region" description="Helical" evidence="1">
    <location>
        <begin position="75"/>
        <end position="95"/>
    </location>
</feature>
<evidence type="ECO:0000313" key="2">
    <source>
        <dbReference type="EMBL" id="EEF59123.1"/>
    </source>
</evidence>
<keyword evidence="1" id="KW-0472">Membrane</keyword>
<gene>
    <name evidence="2" type="ORF">Cflav_PD1615</name>
</gene>
<feature type="transmembrane region" description="Helical" evidence="1">
    <location>
        <begin position="42"/>
        <end position="63"/>
    </location>
</feature>
<comment type="caution">
    <text evidence="2">The sequence shown here is derived from an EMBL/GenBank/DDBJ whole genome shotgun (WGS) entry which is preliminary data.</text>
</comment>
<organism evidence="2 3">
    <name type="scientific">Pedosphaera parvula (strain Ellin514)</name>
    <dbReference type="NCBI Taxonomy" id="320771"/>
    <lineage>
        <taxon>Bacteria</taxon>
        <taxon>Pseudomonadati</taxon>
        <taxon>Verrucomicrobiota</taxon>
        <taxon>Pedosphaerae</taxon>
        <taxon>Pedosphaerales</taxon>
        <taxon>Pedosphaeraceae</taxon>
        <taxon>Pedosphaera</taxon>
    </lineage>
</organism>
<keyword evidence="3" id="KW-1185">Reference proteome</keyword>
<keyword evidence="1" id="KW-0812">Transmembrane</keyword>
<dbReference type="EMBL" id="ABOX02000032">
    <property type="protein sequence ID" value="EEF59123.1"/>
    <property type="molecule type" value="Genomic_DNA"/>
</dbReference>